<protein>
    <submittedName>
        <fullName evidence="3">Uncharacterized protein</fullName>
    </submittedName>
</protein>
<feature type="compositionally biased region" description="Polar residues" evidence="1">
    <location>
        <begin position="119"/>
        <end position="130"/>
    </location>
</feature>
<name>A0A914YDM6_9BILA</name>
<evidence type="ECO:0000313" key="3">
    <source>
        <dbReference type="WBParaSite" id="PSU_v2.g18325.t1"/>
    </source>
</evidence>
<dbReference type="WBParaSite" id="PSU_v2.g18325.t1">
    <property type="protein sequence ID" value="PSU_v2.g18325.t1"/>
    <property type="gene ID" value="PSU_v2.g18325"/>
</dbReference>
<accession>A0A914YDM6</accession>
<keyword evidence="2" id="KW-1185">Reference proteome</keyword>
<proteinExistence type="predicted"/>
<evidence type="ECO:0000256" key="1">
    <source>
        <dbReference type="SAM" id="MobiDB-lite"/>
    </source>
</evidence>
<sequence length="155" mass="17717">MEMLKLAVKLGKELKSYLSLAQNFKSYSLKRELFNLVYEWSIFGGAEGVDLETFLKKAKQGYENNYQQWNLLIAGVEKRFIENNYEIFDDDDAQLASLQRSIDPNFCSRPPQLRRTRQSKSVAKSASPNFEVNIDGEIQEHPDAPVGANISPLPR</sequence>
<organism evidence="2 3">
    <name type="scientific">Panagrolaimus superbus</name>
    <dbReference type="NCBI Taxonomy" id="310955"/>
    <lineage>
        <taxon>Eukaryota</taxon>
        <taxon>Metazoa</taxon>
        <taxon>Ecdysozoa</taxon>
        <taxon>Nematoda</taxon>
        <taxon>Chromadorea</taxon>
        <taxon>Rhabditida</taxon>
        <taxon>Tylenchina</taxon>
        <taxon>Panagrolaimomorpha</taxon>
        <taxon>Panagrolaimoidea</taxon>
        <taxon>Panagrolaimidae</taxon>
        <taxon>Panagrolaimus</taxon>
    </lineage>
</organism>
<reference evidence="3" key="1">
    <citation type="submission" date="2022-11" db="UniProtKB">
        <authorList>
            <consortium name="WormBaseParasite"/>
        </authorList>
    </citation>
    <scope>IDENTIFICATION</scope>
</reference>
<evidence type="ECO:0000313" key="2">
    <source>
        <dbReference type="Proteomes" id="UP000887577"/>
    </source>
</evidence>
<dbReference type="Proteomes" id="UP000887577">
    <property type="component" value="Unplaced"/>
</dbReference>
<feature type="region of interest" description="Disordered" evidence="1">
    <location>
        <begin position="109"/>
        <end position="155"/>
    </location>
</feature>
<dbReference type="AlphaFoldDB" id="A0A914YDM6"/>